<organism evidence="2 3">
    <name type="scientific">Chloropicon roscoffensis</name>
    <dbReference type="NCBI Taxonomy" id="1461544"/>
    <lineage>
        <taxon>Eukaryota</taxon>
        <taxon>Viridiplantae</taxon>
        <taxon>Chlorophyta</taxon>
        <taxon>Chloropicophyceae</taxon>
        <taxon>Chloropicales</taxon>
        <taxon>Chloropicaceae</taxon>
        <taxon>Chloropicon</taxon>
    </lineage>
</organism>
<gene>
    <name evidence="2" type="ORF">HKI87_04g33090</name>
</gene>
<protein>
    <submittedName>
        <fullName evidence="2">Uncharacterized protein</fullName>
    </submittedName>
</protein>
<proteinExistence type="predicted"/>
<dbReference type="EMBL" id="CP151504">
    <property type="protein sequence ID" value="WZN61774.1"/>
    <property type="molecule type" value="Genomic_DNA"/>
</dbReference>
<evidence type="ECO:0000313" key="3">
    <source>
        <dbReference type="Proteomes" id="UP001472866"/>
    </source>
</evidence>
<reference evidence="2 3" key="1">
    <citation type="submission" date="2024-03" db="EMBL/GenBank/DDBJ databases">
        <title>Complete genome sequence of the green alga Chloropicon roscoffensis RCC1871.</title>
        <authorList>
            <person name="Lemieux C."/>
            <person name="Pombert J.-F."/>
            <person name="Otis C."/>
            <person name="Turmel M."/>
        </authorList>
    </citation>
    <scope>NUCLEOTIDE SEQUENCE [LARGE SCALE GENOMIC DNA]</scope>
    <source>
        <strain evidence="2 3">RCC1871</strain>
    </source>
</reference>
<dbReference type="Proteomes" id="UP001472866">
    <property type="component" value="Chromosome 04"/>
</dbReference>
<dbReference type="AlphaFoldDB" id="A0AAX4P7N7"/>
<keyword evidence="3" id="KW-1185">Reference proteome</keyword>
<evidence type="ECO:0000256" key="1">
    <source>
        <dbReference type="SAM" id="Coils"/>
    </source>
</evidence>
<feature type="coiled-coil region" evidence="1">
    <location>
        <begin position="99"/>
        <end position="145"/>
    </location>
</feature>
<accession>A0AAX4P7N7</accession>
<name>A0AAX4P7N7_9CHLO</name>
<sequence length="273" mass="30091">MGGRRDDDDEEASLLAMLANMEDGDKEEEGLMKEINSLADQQRNPDLELIRAIKAIGSDESPVDEAADLEKAVLALPDEDDLEAMVNALSDDEGPSTSVDDLKQQIRNEKLEALKYKRAGDVNRAKMHLRRSKELQAEVDRLLREEAVTETTGTTTSSSTTTKEEYTMLAVQARRDGKMDLARKYLRLSKSPSAKGSREEVSVNAVAAAPAVLEIPAEVLASQEEVGDLRKRIKEEKVEAVKAKRAGNLEEARARLCVSKELQKKLDELTLGA</sequence>
<keyword evidence="1" id="KW-0175">Coiled coil</keyword>
<evidence type="ECO:0000313" key="2">
    <source>
        <dbReference type="EMBL" id="WZN61774.1"/>
    </source>
</evidence>